<keyword evidence="1" id="KW-0378">Hydrolase</keyword>
<gene>
    <name evidence="1" type="ORF">BDN72DRAFT_953473</name>
</gene>
<evidence type="ECO:0000313" key="2">
    <source>
        <dbReference type="Proteomes" id="UP000308600"/>
    </source>
</evidence>
<dbReference type="Proteomes" id="UP000308600">
    <property type="component" value="Unassembled WGS sequence"/>
</dbReference>
<protein>
    <submittedName>
        <fullName evidence="1">P-loop containing nucleoside triphosphate hydrolase protein</fullName>
    </submittedName>
</protein>
<dbReference type="EMBL" id="ML208259">
    <property type="protein sequence ID" value="TFK76976.1"/>
    <property type="molecule type" value="Genomic_DNA"/>
</dbReference>
<sequence>MAKKKKQLKPVARGYAVTSIPKKVEPPPENVEEPVEVENPNAGADQRPSVSSEQVEQTDSARDPLLQAKFENLQDKTDREISRTLKAIAVDRRESRHFQRVGLDQILLEAILNFALERGYLRKTKLATDAEDKLLGKLGVTYGVLRRLALPEENVTGCLQDINGVELEDAYDWLALHCTEEQLGMKADRPIAGGTPQETRSPNTPVQPPKPLPNPDPPILNPRAAIFVPTAPPTVDTSDSETDDPTARYIELKIRLTRLSRVPPPKDTLQIDNLKRELKKLELDPLLDRQEADDQFRIEVKKLDAQVLLDKLRSDKPPPSPSQKRDEKLLRKEAKASRTAALEPAQDDDGDELDGLANLLEVNAEHFTGSTITLRELPLPRSGSGRVPKTLLMDFVQRTDRHAIVDYECISGSSRARRVAVSVRWAGKPAGQWKMEDTACPQLDQAENYIAMIALHALAYPQLEGFPSNPSPPPVSVLTLPQGFRELWEELEANRRVRDSETNYSLWSHLNTIMASKVDQKVQISTRVDAQTLAQDHTSRRFADQLDESLQSAFFQRQASRGYQEMLVHRNTLPIAQYRDHIIDVLEHSNVLVLSGETGCGKSTQVPAFLLENYLSNGRPCKILCTEPRRISAISLAQRVSRELGDPPNTAGSSSSLVGYSIRLESKVSRSTRLIYATNGIALRMLESSSSPKAEELALNDLTHIIIDEVHERTIESDFLLIVLKSLLQQRPELKVILMSATVEADKIAAYFSNCPTLQVPGRTFPVNVFYLEDAIEHSRWKIAENSPYAKRGFQQNKGAAIWTEEAGVDDDDDDAEDTKFAIEKRFSQDTRTTLNLLDERLIPYDLIIQLLEKICFEDAALHEFSSAVLVFMPGLAEIRRLHEALAAHRKFGVPDQFTIYPLHSTLSSEDQAVVFDTPPYGMRKIVIATNIAETGITIPDITCVIDTGKHREMRLVANMAQHNDLMRDRYDEKRQLSRLVETFIAKSNAAQRRGRAGRVQPGICFHLFTKHRHETRMADHPLPEMMRLSLADLALRIKIMKVNLGPSIGDVLSRALDPPTVVNVQRAVGMLVEVRALTSSEDLTPMGRLLSKLPTDVHLGKFLLIAAILRCLDPALTIAASLNSKGPFARPFGLEQQADQAKASFKTDNSDFLTIHNAFSSWRRAILRHDSPRQFCQTNFLSHQNLQQIEELRQQFLGYLLDSGFIRGDATLVQELNRARYAGRNRVRFVNVPPEYNDNANSTPLINAALIAGLYPRILVVNPEGNEIRTLSNSQPAFFHPSSVNHNRNVGDFGVDYLTYFTLMRSKRLYAWEVGPVDNLALLLLCGDTEFKLVSDSVAIDRKIRFHLTPKVGIALKALRGQFAGVLECYFSGKPLSDAQRSWYELGLAALSKAKYTPAAEPRTQIIQGTV</sequence>
<organism evidence="1 2">
    <name type="scientific">Pluteus cervinus</name>
    <dbReference type="NCBI Taxonomy" id="181527"/>
    <lineage>
        <taxon>Eukaryota</taxon>
        <taxon>Fungi</taxon>
        <taxon>Dikarya</taxon>
        <taxon>Basidiomycota</taxon>
        <taxon>Agaricomycotina</taxon>
        <taxon>Agaricomycetes</taxon>
        <taxon>Agaricomycetidae</taxon>
        <taxon>Agaricales</taxon>
        <taxon>Pluteineae</taxon>
        <taxon>Pluteaceae</taxon>
        <taxon>Pluteus</taxon>
    </lineage>
</organism>
<name>A0ACD3BGF7_9AGAR</name>
<proteinExistence type="predicted"/>
<accession>A0ACD3BGF7</accession>
<reference evidence="1 2" key="1">
    <citation type="journal article" date="2019" name="Nat. Ecol. Evol.">
        <title>Megaphylogeny resolves global patterns of mushroom evolution.</title>
        <authorList>
            <person name="Varga T."/>
            <person name="Krizsan K."/>
            <person name="Foldi C."/>
            <person name="Dima B."/>
            <person name="Sanchez-Garcia M."/>
            <person name="Sanchez-Ramirez S."/>
            <person name="Szollosi G.J."/>
            <person name="Szarkandi J.G."/>
            <person name="Papp V."/>
            <person name="Albert L."/>
            <person name="Andreopoulos W."/>
            <person name="Angelini C."/>
            <person name="Antonin V."/>
            <person name="Barry K.W."/>
            <person name="Bougher N.L."/>
            <person name="Buchanan P."/>
            <person name="Buyck B."/>
            <person name="Bense V."/>
            <person name="Catcheside P."/>
            <person name="Chovatia M."/>
            <person name="Cooper J."/>
            <person name="Damon W."/>
            <person name="Desjardin D."/>
            <person name="Finy P."/>
            <person name="Geml J."/>
            <person name="Haridas S."/>
            <person name="Hughes K."/>
            <person name="Justo A."/>
            <person name="Karasinski D."/>
            <person name="Kautmanova I."/>
            <person name="Kiss B."/>
            <person name="Kocsube S."/>
            <person name="Kotiranta H."/>
            <person name="LaButti K.M."/>
            <person name="Lechner B.E."/>
            <person name="Liimatainen K."/>
            <person name="Lipzen A."/>
            <person name="Lukacs Z."/>
            <person name="Mihaltcheva S."/>
            <person name="Morgado L.N."/>
            <person name="Niskanen T."/>
            <person name="Noordeloos M.E."/>
            <person name="Ohm R.A."/>
            <person name="Ortiz-Santana B."/>
            <person name="Ovrebo C."/>
            <person name="Racz N."/>
            <person name="Riley R."/>
            <person name="Savchenko A."/>
            <person name="Shiryaev A."/>
            <person name="Soop K."/>
            <person name="Spirin V."/>
            <person name="Szebenyi C."/>
            <person name="Tomsovsky M."/>
            <person name="Tulloss R.E."/>
            <person name="Uehling J."/>
            <person name="Grigoriev I.V."/>
            <person name="Vagvolgyi C."/>
            <person name="Papp T."/>
            <person name="Martin F.M."/>
            <person name="Miettinen O."/>
            <person name="Hibbett D.S."/>
            <person name="Nagy L.G."/>
        </authorList>
    </citation>
    <scope>NUCLEOTIDE SEQUENCE [LARGE SCALE GENOMIC DNA]</scope>
    <source>
        <strain evidence="1 2">NL-1719</strain>
    </source>
</reference>
<evidence type="ECO:0000313" key="1">
    <source>
        <dbReference type="EMBL" id="TFK76976.1"/>
    </source>
</evidence>
<keyword evidence="2" id="KW-1185">Reference proteome</keyword>